<dbReference type="PANTHER" id="PTHR46457">
    <property type="entry name" value="DNA REPAIR PROTEIN RAD51 HOMOLOG 4"/>
    <property type="match status" value="1"/>
</dbReference>
<dbReference type="GO" id="GO:0007131">
    <property type="term" value="P:reciprocal meiotic recombination"/>
    <property type="evidence" value="ECO:0007669"/>
    <property type="project" value="TreeGrafter"/>
</dbReference>
<proteinExistence type="predicted"/>
<evidence type="ECO:0000256" key="1">
    <source>
        <dbReference type="ARBA" id="ARBA00004123"/>
    </source>
</evidence>
<dbReference type="Proteomes" id="UP000270094">
    <property type="component" value="Unassembled WGS sequence"/>
</dbReference>
<comment type="subcellular location">
    <subcellularLocation>
        <location evidence="1">Nucleus</location>
    </subcellularLocation>
</comment>
<dbReference type="Gene3D" id="3.40.50.300">
    <property type="entry name" value="P-loop containing nucleotide triphosphate hydrolases"/>
    <property type="match status" value="1"/>
</dbReference>
<evidence type="ECO:0008006" key="5">
    <source>
        <dbReference type="Google" id="ProtNLM"/>
    </source>
</evidence>
<dbReference type="AlphaFoldDB" id="A0A3P7LPW4"/>
<reference evidence="3 4" key="1">
    <citation type="submission" date="2018-11" db="EMBL/GenBank/DDBJ databases">
        <authorList>
            <consortium name="Pathogen Informatics"/>
        </authorList>
    </citation>
    <scope>NUCLEOTIDE SEQUENCE [LARGE SCALE GENOMIC DNA]</scope>
</reference>
<organism evidence="3 4">
    <name type="scientific">Strongylus vulgaris</name>
    <name type="common">Blood worm</name>
    <dbReference type="NCBI Taxonomy" id="40348"/>
    <lineage>
        <taxon>Eukaryota</taxon>
        <taxon>Metazoa</taxon>
        <taxon>Ecdysozoa</taxon>
        <taxon>Nematoda</taxon>
        <taxon>Chromadorea</taxon>
        <taxon>Rhabditida</taxon>
        <taxon>Rhabditina</taxon>
        <taxon>Rhabditomorpha</taxon>
        <taxon>Strongyloidea</taxon>
        <taxon>Strongylidae</taxon>
        <taxon>Strongylus</taxon>
    </lineage>
</organism>
<dbReference type="PANTHER" id="PTHR46457:SF1">
    <property type="entry name" value="DNA REPAIR PROTEIN RAD51 HOMOLOG 4"/>
    <property type="match status" value="1"/>
</dbReference>
<sequence>MSPAFSNRIMSTSESAIDALAALGVPLSLRSGLSGLDEVLKSHLHYGKVSQIVGESGVGKTQASPFLFLLVSGLLYFDNLTIAVQLSPAFSNRIMSTSESAIDALVALEVPLSLRSGLSGLDELCYALVAHFLRHTTFGVAWLDSNGSFRAHRLRDFIQDLENSNDDAVVSFKTICK</sequence>
<dbReference type="GO" id="GO:0005815">
    <property type="term" value="C:microtubule organizing center"/>
    <property type="evidence" value="ECO:0007669"/>
    <property type="project" value="TreeGrafter"/>
</dbReference>
<dbReference type="GO" id="GO:0008094">
    <property type="term" value="F:ATP-dependent activity, acting on DNA"/>
    <property type="evidence" value="ECO:0007669"/>
    <property type="project" value="TreeGrafter"/>
</dbReference>
<dbReference type="GO" id="GO:0042148">
    <property type="term" value="P:DNA strand invasion"/>
    <property type="evidence" value="ECO:0007669"/>
    <property type="project" value="TreeGrafter"/>
</dbReference>
<keyword evidence="2" id="KW-0539">Nucleus</keyword>
<accession>A0A3P7LPW4</accession>
<dbReference type="GO" id="GO:0000724">
    <property type="term" value="P:double-strand break repair via homologous recombination"/>
    <property type="evidence" value="ECO:0007669"/>
    <property type="project" value="TreeGrafter"/>
</dbReference>
<dbReference type="GO" id="GO:0003697">
    <property type="term" value="F:single-stranded DNA binding"/>
    <property type="evidence" value="ECO:0007669"/>
    <property type="project" value="TreeGrafter"/>
</dbReference>
<evidence type="ECO:0000313" key="3">
    <source>
        <dbReference type="EMBL" id="VDM81268.1"/>
    </source>
</evidence>
<evidence type="ECO:0000313" key="4">
    <source>
        <dbReference type="Proteomes" id="UP000270094"/>
    </source>
</evidence>
<dbReference type="GO" id="GO:0000723">
    <property type="term" value="P:telomere maintenance"/>
    <property type="evidence" value="ECO:0007669"/>
    <property type="project" value="TreeGrafter"/>
</dbReference>
<dbReference type="InterPro" id="IPR027417">
    <property type="entry name" value="P-loop_NTPase"/>
</dbReference>
<protein>
    <recommendedName>
        <fullName evidence="5">RecA family profile 1 domain-containing protein</fullName>
    </recommendedName>
</protein>
<keyword evidence="4" id="KW-1185">Reference proteome</keyword>
<dbReference type="GO" id="GO:0033063">
    <property type="term" value="C:Rad51B-Rad51C-Rad51D-XRCC2 complex"/>
    <property type="evidence" value="ECO:0007669"/>
    <property type="project" value="TreeGrafter"/>
</dbReference>
<gene>
    <name evidence="3" type="ORF">SVUK_LOCUS16266</name>
</gene>
<evidence type="ECO:0000256" key="2">
    <source>
        <dbReference type="ARBA" id="ARBA00023242"/>
    </source>
</evidence>
<dbReference type="InterPro" id="IPR051988">
    <property type="entry name" value="HRR_RAD51_Paralog"/>
</dbReference>
<dbReference type="SUPFAM" id="SSF52540">
    <property type="entry name" value="P-loop containing nucleoside triphosphate hydrolases"/>
    <property type="match status" value="1"/>
</dbReference>
<dbReference type="GO" id="GO:0005657">
    <property type="term" value="C:replication fork"/>
    <property type="evidence" value="ECO:0007669"/>
    <property type="project" value="TreeGrafter"/>
</dbReference>
<dbReference type="GO" id="GO:0000400">
    <property type="term" value="F:four-way junction DNA binding"/>
    <property type="evidence" value="ECO:0007669"/>
    <property type="project" value="TreeGrafter"/>
</dbReference>
<dbReference type="EMBL" id="UYYB01112107">
    <property type="protein sequence ID" value="VDM81268.1"/>
    <property type="molecule type" value="Genomic_DNA"/>
</dbReference>
<name>A0A3P7LPW4_STRVU</name>
<dbReference type="OrthoDB" id="336321at2759"/>